<feature type="compositionally biased region" description="Basic residues" evidence="1">
    <location>
        <begin position="1043"/>
        <end position="1052"/>
    </location>
</feature>
<reference evidence="3" key="1">
    <citation type="submission" date="2023-08" db="EMBL/GenBank/DDBJ databases">
        <authorList>
            <person name="Chen Y."/>
            <person name="Shah S."/>
            <person name="Dougan E. K."/>
            <person name="Thang M."/>
            <person name="Chan C."/>
        </authorList>
    </citation>
    <scope>NUCLEOTIDE SEQUENCE</scope>
</reference>
<name>A0AA36IFQ1_9DINO</name>
<feature type="compositionally biased region" description="Basic and acidic residues" evidence="1">
    <location>
        <begin position="1053"/>
        <end position="1062"/>
    </location>
</feature>
<dbReference type="InterPro" id="IPR027417">
    <property type="entry name" value="P-loop_NTPase"/>
</dbReference>
<feature type="region of interest" description="Disordered" evidence="1">
    <location>
        <begin position="285"/>
        <end position="305"/>
    </location>
</feature>
<evidence type="ECO:0000313" key="3">
    <source>
        <dbReference type="EMBL" id="CAJ1385429.1"/>
    </source>
</evidence>
<dbReference type="Proteomes" id="UP001178507">
    <property type="component" value="Unassembled WGS sequence"/>
</dbReference>
<accession>A0AA36IFQ1</accession>
<sequence>MPEMESIAAADMEWLVAHFGPNLETRYLLYRPQMVQALRRCVDFGLEVRPGTPLHIQCRRPSTGSSERAEVESNAGESLWRLPTGEQPRPKTSSWPLELTAALKEQEQQDGYRAASASTTASEEGEAPRSEWGFARLHGPGPKGKQRPVPGCWGYERWHGPTGRFDKPGNMSPAFSTGGNPTFNSSRLALTLGAVNSNEPYQDPGLCWAESSCGLFTSLSPRPATKVPGCRAFLDTPEADHAEYLQNVKDFKHALTLRRGAPLLDGPDDLSTGDGWSLASQVWNGPKAEADASQGPLRKQRRADRRQRDAAAGLLEELLEERKALSAALGLATFAGLGGLLWRWRTHRAQSLRRPFVLKDLTAGETVEDPLSELTKVVSWLQDEIIRPLDARLPGKPFEHDLLAFPFTPMVLVVGNHSAGKSTFINRLLGISVQETGVAPTDDGFTVLQRHPTQNEVEDGPTLLSCPENRPFKELQRFGQPFWGHFRRKKLQLPEDSMMPYGLQIVDTPGMIDMPVKSESMAGGRGYNFLEVVRWFAKRADLILLLFDPDRPGTTGESLDVLTRSMAGLDHKFVIILNKVDQLDSSVDFARAYGTLGWALSKVIPRKDIPQIYTMYNAGVEHAENGVRQHKLPLEAFRQKRQEVVQEVLRARTRHWDNVITATEDTMRQLEMVCTVAMAVRKRVRKQRNDVMSWSLSLLGIPGLVAGKILHDKWPGNRSLQGGFWSAFALLGFGVTRFVFEYMRQYEKFQVSELDSYFEEAYAWYFIHIDAEDFRNRWATVRPRVANILKAASAVASLPFIGDWEIRRIEECLEKDVWYLRRGRVLTEQLHLQLVCFQRVGVGQKYLELEPRGRVHGAAVSFDSALAIRPPPDVDADQVSKAVQRLKRRREMELGPTEDLSEQANLLLGNGARKVPRCGDCSRPLEPEVAACGRQLCVRCAGPVRAKAALAAAPEAEEVSGSSSSEVSPEPEASSEPPRKKATLVPRKEEPEPGKPNRGRPTLQKRKSFEEKAEEAASRLQAKLDKFKKEQEQKMIQEEVSKMKRLVKKEKKEKKSEKEPKLKGKKKSKKCSSE</sequence>
<dbReference type="InterPro" id="IPR051943">
    <property type="entry name" value="TRAFAC_Dynamin-like_GTPase"/>
</dbReference>
<feature type="compositionally biased region" description="Basic residues" evidence="1">
    <location>
        <begin position="1063"/>
        <end position="1074"/>
    </location>
</feature>
<feature type="region of interest" description="Disordered" evidence="1">
    <location>
        <begin position="107"/>
        <end position="150"/>
    </location>
</feature>
<evidence type="ECO:0000313" key="4">
    <source>
        <dbReference type="Proteomes" id="UP001178507"/>
    </source>
</evidence>
<dbReference type="EMBL" id="CAUJNA010001236">
    <property type="protein sequence ID" value="CAJ1385429.1"/>
    <property type="molecule type" value="Genomic_DNA"/>
</dbReference>
<comment type="caution">
    <text evidence="3">The sequence shown here is derived from an EMBL/GenBank/DDBJ whole genome shotgun (WGS) entry which is preliminary data.</text>
</comment>
<feature type="compositionally biased region" description="Basic and acidic residues" evidence="1">
    <location>
        <begin position="986"/>
        <end position="995"/>
    </location>
</feature>
<proteinExistence type="predicted"/>
<dbReference type="PANTHER" id="PTHR43681">
    <property type="entry name" value="TRANSMEMBRANE GTPASE FZO"/>
    <property type="match status" value="1"/>
</dbReference>
<protein>
    <recommendedName>
        <fullName evidence="2">Dynamin N-terminal domain-containing protein</fullName>
    </recommendedName>
</protein>
<gene>
    <name evidence="3" type="ORF">EVOR1521_LOCUS12036</name>
</gene>
<feature type="domain" description="Dynamin N-terminal" evidence="2">
    <location>
        <begin position="411"/>
        <end position="580"/>
    </location>
</feature>
<feature type="region of interest" description="Disordered" evidence="1">
    <location>
        <begin position="58"/>
        <end position="93"/>
    </location>
</feature>
<feature type="region of interest" description="Disordered" evidence="1">
    <location>
        <begin position="952"/>
        <end position="1074"/>
    </location>
</feature>
<dbReference type="Gene3D" id="3.40.50.300">
    <property type="entry name" value="P-loop containing nucleotide triphosphate hydrolases"/>
    <property type="match status" value="1"/>
</dbReference>
<keyword evidence="4" id="KW-1185">Reference proteome</keyword>
<feature type="compositionally biased region" description="Low complexity" evidence="1">
    <location>
        <begin position="952"/>
        <end position="976"/>
    </location>
</feature>
<dbReference type="InterPro" id="IPR045063">
    <property type="entry name" value="Dynamin_N"/>
</dbReference>
<evidence type="ECO:0000259" key="2">
    <source>
        <dbReference type="Pfam" id="PF00350"/>
    </source>
</evidence>
<dbReference type="Pfam" id="PF00350">
    <property type="entry name" value="Dynamin_N"/>
    <property type="match status" value="1"/>
</dbReference>
<dbReference type="PANTHER" id="PTHR43681:SF1">
    <property type="entry name" value="SARCALUMENIN"/>
    <property type="match status" value="1"/>
</dbReference>
<feature type="compositionally biased region" description="Basic and acidic residues" evidence="1">
    <location>
        <begin position="1007"/>
        <end position="1042"/>
    </location>
</feature>
<evidence type="ECO:0000256" key="1">
    <source>
        <dbReference type="SAM" id="MobiDB-lite"/>
    </source>
</evidence>
<dbReference type="SUPFAM" id="SSF52540">
    <property type="entry name" value="P-loop containing nucleoside triphosphate hydrolases"/>
    <property type="match status" value="1"/>
</dbReference>
<dbReference type="AlphaFoldDB" id="A0AA36IFQ1"/>
<organism evidence="3 4">
    <name type="scientific">Effrenium voratum</name>
    <dbReference type="NCBI Taxonomy" id="2562239"/>
    <lineage>
        <taxon>Eukaryota</taxon>
        <taxon>Sar</taxon>
        <taxon>Alveolata</taxon>
        <taxon>Dinophyceae</taxon>
        <taxon>Suessiales</taxon>
        <taxon>Symbiodiniaceae</taxon>
        <taxon>Effrenium</taxon>
    </lineage>
</organism>